<evidence type="ECO:0000313" key="4">
    <source>
        <dbReference type="EMBL" id="GMN56197.1"/>
    </source>
</evidence>
<dbReference type="EMBL" id="BTGU01000062">
    <property type="protein sequence ID" value="GMN56197.1"/>
    <property type="molecule type" value="Genomic_DNA"/>
</dbReference>
<dbReference type="InterPro" id="IPR050231">
    <property type="entry name" value="Iron_ascorbate_oxido_reductase"/>
</dbReference>
<evidence type="ECO:0000259" key="3">
    <source>
        <dbReference type="Pfam" id="PF14226"/>
    </source>
</evidence>
<feature type="domain" description="Non-haem dioxygenase N-terminal" evidence="3">
    <location>
        <begin position="14"/>
        <end position="84"/>
    </location>
</feature>
<sequence>MEIGQSEIKTGSCIPVIDVRGLEDSDYKKLREACEEWGCFRVVNHGMSTNLMAEMKEVGRCLMDSPMEIKKRNVDVIAGSGYIAPSKASPLYESLGLYDLGSPEALRSFCDLLDASPHQRIGGWE</sequence>
<keyword evidence="5" id="KW-1185">Reference proteome</keyword>
<evidence type="ECO:0000256" key="1">
    <source>
        <dbReference type="ARBA" id="ARBA00022723"/>
    </source>
</evidence>
<accession>A0AA88AR03</accession>
<reference evidence="4" key="1">
    <citation type="submission" date="2023-07" db="EMBL/GenBank/DDBJ databases">
        <title>draft genome sequence of fig (Ficus carica).</title>
        <authorList>
            <person name="Takahashi T."/>
            <person name="Nishimura K."/>
        </authorList>
    </citation>
    <scope>NUCLEOTIDE SEQUENCE</scope>
</reference>
<name>A0AA88AR03_FICCA</name>
<gene>
    <name evidence="4" type="ORF">TIFTF001_025320</name>
</gene>
<organism evidence="4 5">
    <name type="scientific">Ficus carica</name>
    <name type="common">Common fig</name>
    <dbReference type="NCBI Taxonomy" id="3494"/>
    <lineage>
        <taxon>Eukaryota</taxon>
        <taxon>Viridiplantae</taxon>
        <taxon>Streptophyta</taxon>
        <taxon>Embryophyta</taxon>
        <taxon>Tracheophyta</taxon>
        <taxon>Spermatophyta</taxon>
        <taxon>Magnoliopsida</taxon>
        <taxon>eudicotyledons</taxon>
        <taxon>Gunneridae</taxon>
        <taxon>Pentapetalae</taxon>
        <taxon>rosids</taxon>
        <taxon>fabids</taxon>
        <taxon>Rosales</taxon>
        <taxon>Moraceae</taxon>
        <taxon>Ficeae</taxon>
        <taxon>Ficus</taxon>
    </lineage>
</organism>
<protein>
    <recommendedName>
        <fullName evidence="3">Non-haem dioxygenase N-terminal domain-containing protein</fullName>
    </recommendedName>
</protein>
<proteinExistence type="predicted"/>
<dbReference type="Proteomes" id="UP001187192">
    <property type="component" value="Unassembled WGS sequence"/>
</dbReference>
<dbReference type="InterPro" id="IPR027443">
    <property type="entry name" value="IPNS-like_sf"/>
</dbReference>
<dbReference type="SUPFAM" id="SSF51197">
    <property type="entry name" value="Clavaminate synthase-like"/>
    <property type="match status" value="1"/>
</dbReference>
<evidence type="ECO:0000313" key="5">
    <source>
        <dbReference type="Proteomes" id="UP001187192"/>
    </source>
</evidence>
<dbReference type="InterPro" id="IPR026992">
    <property type="entry name" value="DIOX_N"/>
</dbReference>
<dbReference type="Pfam" id="PF14226">
    <property type="entry name" value="DIOX_N"/>
    <property type="match status" value="1"/>
</dbReference>
<keyword evidence="2" id="KW-0408">Iron</keyword>
<dbReference type="AlphaFoldDB" id="A0AA88AR03"/>
<evidence type="ECO:0000256" key="2">
    <source>
        <dbReference type="ARBA" id="ARBA00023004"/>
    </source>
</evidence>
<dbReference type="PANTHER" id="PTHR47990">
    <property type="entry name" value="2-OXOGLUTARATE (2OG) AND FE(II)-DEPENDENT OXYGENASE SUPERFAMILY PROTEIN-RELATED"/>
    <property type="match status" value="1"/>
</dbReference>
<dbReference type="GO" id="GO:0046872">
    <property type="term" value="F:metal ion binding"/>
    <property type="evidence" value="ECO:0007669"/>
    <property type="project" value="UniProtKB-KW"/>
</dbReference>
<comment type="caution">
    <text evidence="4">The sequence shown here is derived from an EMBL/GenBank/DDBJ whole genome shotgun (WGS) entry which is preliminary data.</text>
</comment>
<keyword evidence="1" id="KW-0479">Metal-binding</keyword>
<dbReference type="Gene3D" id="2.60.120.330">
    <property type="entry name" value="B-lactam Antibiotic, Isopenicillin N Synthase, Chain"/>
    <property type="match status" value="1"/>
</dbReference>